<accession>A0AAD8HMI4</accession>
<sequence length="102" mass="11628">MERGNQNRRILQKFQCHAHGPQDVIGIIQSMDDITLKDLVDRLGQRNLQTKFSITNGSSNVNVTFWDALAKSFVQQLKLRPVEEQVIIIITSLLIPNDLTEL</sequence>
<dbReference type="EMBL" id="JAUIZM010000008">
    <property type="protein sequence ID" value="KAK1369876.1"/>
    <property type="molecule type" value="Genomic_DNA"/>
</dbReference>
<dbReference type="Proteomes" id="UP001237642">
    <property type="component" value="Unassembled WGS sequence"/>
</dbReference>
<reference evidence="1" key="2">
    <citation type="submission" date="2023-05" db="EMBL/GenBank/DDBJ databases">
        <authorList>
            <person name="Schelkunov M.I."/>
        </authorList>
    </citation>
    <scope>NUCLEOTIDE SEQUENCE</scope>
    <source>
        <strain evidence="1">Hsosn_3</strain>
        <tissue evidence="1">Leaf</tissue>
    </source>
</reference>
<name>A0AAD8HMI4_9APIA</name>
<protein>
    <submittedName>
        <fullName evidence="1">Uncharacterized protein</fullName>
    </submittedName>
</protein>
<proteinExistence type="predicted"/>
<dbReference type="InterPro" id="IPR012340">
    <property type="entry name" value="NA-bd_OB-fold"/>
</dbReference>
<keyword evidence="2" id="KW-1185">Reference proteome</keyword>
<reference evidence="1" key="1">
    <citation type="submission" date="2023-02" db="EMBL/GenBank/DDBJ databases">
        <title>Genome of toxic invasive species Heracleum sosnowskyi carries increased number of genes despite the absence of recent whole-genome duplications.</title>
        <authorList>
            <person name="Schelkunov M."/>
            <person name="Shtratnikova V."/>
            <person name="Makarenko M."/>
            <person name="Klepikova A."/>
            <person name="Omelchenko D."/>
            <person name="Novikova G."/>
            <person name="Obukhova E."/>
            <person name="Bogdanov V."/>
            <person name="Penin A."/>
            <person name="Logacheva M."/>
        </authorList>
    </citation>
    <scope>NUCLEOTIDE SEQUENCE</scope>
    <source>
        <strain evidence="1">Hsosn_3</strain>
        <tissue evidence="1">Leaf</tissue>
    </source>
</reference>
<evidence type="ECO:0000313" key="1">
    <source>
        <dbReference type="EMBL" id="KAK1369876.1"/>
    </source>
</evidence>
<gene>
    <name evidence="1" type="ORF">POM88_035968</name>
</gene>
<comment type="caution">
    <text evidence="1">The sequence shown here is derived from an EMBL/GenBank/DDBJ whole genome shotgun (WGS) entry which is preliminary data.</text>
</comment>
<organism evidence="1 2">
    <name type="scientific">Heracleum sosnowskyi</name>
    <dbReference type="NCBI Taxonomy" id="360622"/>
    <lineage>
        <taxon>Eukaryota</taxon>
        <taxon>Viridiplantae</taxon>
        <taxon>Streptophyta</taxon>
        <taxon>Embryophyta</taxon>
        <taxon>Tracheophyta</taxon>
        <taxon>Spermatophyta</taxon>
        <taxon>Magnoliopsida</taxon>
        <taxon>eudicotyledons</taxon>
        <taxon>Gunneridae</taxon>
        <taxon>Pentapetalae</taxon>
        <taxon>asterids</taxon>
        <taxon>campanulids</taxon>
        <taxon>Apiales</taxon>
        <taxon>Apiaceae</taxon>
        <taxon>Apioideae</taxon>
        <taxon>apioid superclade</taxon>
        <taxon>Tordylieae</taxon>
        <taxon>Tordyliinae</taxon>
        <taxon>Heracleum</taxon>
    </lineage>
</organism>
<dbReference type="Gene3D" id="2.40.50.140">
    <property type="entry name" value="Nucleic acid-binding proteins"/>
    <property type="match status" value="1"/>
</dbReference>
<evidence type="ECO:0000313" key="2">
    <source>
        <dbReference type="Proteomes" id="UP001237642"/>
    </source>
</evidence>
<dbReference type="AlphaFoldDB" id="A0AAD8HMI4"/>